<dbReference type="Proteomes" id="UP000682802">
    <property type="component" value="Chromosome 1"/>
</dbReference>
<dbReference type="Pfam" id="PF04264">
    <property type="entry name" value="YceI"/>
    <property type="match status" value="1"/>
</dbReference>
<dbReference type="SUPFAM" id="SSF101874">
    <property type="entry name" value="YceI-like"/>
    <property type="match status" value="1"/>
</dbReference>
<sequence length="176" mass="20149">MKQIIIATLLLIFGFRITGLAQENEKAEVQFSISKFFWNVEGSFDKVDYNIQFDPEHLKTSKIYGKVSISDINTSDEKRDTHLQAKEWFDSSEFPEILISSITIKAVEENHFEGLFSISIKGITKEQTISFKTLDKDGKHYLESDFKVSLEDYTIGGGTISYVVGNEVKVEIRLEY</sequence>
<accession>A0ABX8GZX1</accession>
<dbReference type="RefSeq" id="WP_144072805.1">
    <property type="nucleotide sequence ID" value="NZ_CP076128.1"/>
</dbReference>
<dbReference type="InterPro" id="IPR036761">
    <property type="entry name" value="TTHA0802/YceI-like_sf"/>
</dbReference>
<dbReference type="PANTHER" id="PTHR34406:SF1">
    <property type="entry name" value="PROTEIN YCEI"/>
    <property type="match status" value="1"/>
</dbReference>
<feature type="domain" description="Lipid/polyisoprenoid-binding YceI-like" evidence="1">
    <location>
        <begin position="19"/>
        <end position="175"/>
    </location>
</feature>
<dbReference type="InterPro" id="IPR007372">
    <property type="entry name" value="Lipid/polyisoprenoid-bd_YceI"/>
</dbReference>
<gene>
    <name evidence="2" type="ORF">KM029_08125</name>
</gene>
<protein>
    <submittedName>
        <fullName evidence="2">YceI family protein</fullName>
    </submittedName>
</protein>
<evidence type="ECO:0000313" key="2">
    <source>
        <dbReference type="EMBL" id="QWG08897.1"/>
    </source>
</evidence>
<evidence type="ECO:0000313" key="3">
    <source>
        <dbReference type="Proteomes" id="UP000682802"/>
    </source>
</evidence>
<dbReference type="Gene3D" id="2.40.128.110">
    <property type="entry name" value="Lipid/polyisoprenoid-binding, YceI-like"/>
    <property type="match status" value="1"/>
</dbReference>
<evidence type="ECO:0000259" key="1">
    <source>
        <dbReference type="SMART" id="SM00867"/>
    </source>
</evidence>
<dbReference type="SMART" id="SM00867">
    <property type="entry name" value="YceI"/>
    <property type="match status" value="1"/>
</dbReference>
<dbReference type="EMBL" id="CP076128">
    <property type="protein sequence ID" value="QWG08897.1"/>
    <property type="molecule type" value="Genomic_DNA"/>
</dbReference>
<keyword evidence="3" id="KW-1185">Reference proteome</keyword>
<reference evidence="2 3" key="1">
    <citation type="submission" date="2021-05" db="EMBL/GenBank/DDBJ databases">
        <title>Comparative genomic studies on the polysaccharide-degrading batcterial strains of the Flammeovirga genus.</title>
        <authorList>
            <person name="Zewei F."/>
            <person name="Zheng Z."/>
            <person name="Yu L."/>
            <person name="Ruyue G."/>
            <person name="Yanhong M."/>
            <person name="Yuanyuan C."/>
            <person name="Jingyan G."/>
            <person name="Wenjun H."/>
        </authorList>
    </citation>
    <scope>NUCLEOTIDE SEQUENCE [LARGE SCALE GENOMIC DNA]</scope>
    <source>
        <strain evidence="2 3">YS10</strain>
    </source>
</reference>
<name>A0ABX8GZX1_9BACT</name>
<proteinExistence type="predicted"/>
<dbReference type="PANTHER" id="PTHR34406">
    <property type="entry name" value="PROTEIN YCEI"/>
    <property type="match status" value="1"/>
</dbReference>
<organism evidence="2 3">
    <name type="scientific">Flammeovirga kamogawensis</name>
    <dbReference type="NCBI Taxonomy" id="373891"/>
    <lineage>
        <taxon>Bacteria</taxon>
        <taxon>Pseudomonadati</taxon>
        <taxon>Bacteroidota</taxon>
        <taxon>Cytophagia</taxon>
        <taxon>Cytophagales</taxon>
        <taxon>Flammeovirgaceae</taxon>
        <taxon>Flammeovirga</taxon>
    </lineage>
</organism>